<dbReference type="PANTHER" id="PTHR11138">
    <property type="entry name" value="METHIONYL-TRNA FORMYLTRANSFERASE"/>
    <property type="match status" value="1"/>
</dbReference>
<dbReference type="SUPFAM" id="SSF53328">
    <property type="entry name" value="Formyltransferase"/>
    <property type="match status" value="1"/>
</dbReference>
<dbReference type="InterPro" id="IPR002376">
    <property type="entry name" value="Formyl_transf_N"/>
</dbReference>
<reference evidence="2" key="1">
    <citation type="submission" date="2018-05" db="EMBL/GenBank/DDBJ databases">
        <authorList>
            <person name="Lanie J.A."/>
            <person name="Ng W.-L."/>
            <person name="Kazmierczak K.M."/>
            <person name="Andrzejewski T.M."/>
            <person name="Davidsen T.M."/>
            <person name="Wayne K.J."/>
            <person name="Tettelin H."/>
            <person name="Glass J.I."/>
            <person name="Rusch D."/>
            <person name="Podicherti R."/>
            <person name="Tsui H.-C.T."/>
            <person name="Winkler M.E."/>
        </authorList>
    </citation>
    <scope>NUCLEOTIDE SEQUENCE</scope>
</reference>
<dbReference type="Pfam" id="PF00551">
    <property type="entry name" value="Formyl_trans_N"/>
    <property type="match status" value="1"/>
</dbReference>
<dbReference type="AlphaFoldDB" id="A0A382YGW3"/>
<dbReference type="Gene3D" id="3.40.50.12230">
    <property type="match status" value="1"/>
</dbReference>
<accession>A0A382YGW3</accession>
<proteinExistence type="predicted"/>
<dbReference type="GO" id="GO:0004479">
    <property type="term" value="F:methionyl-tRNA formyltransferase activity"/>
    <property type="evidence" value="ECO:0007669"/>
    <property type="project" value="TreeGrafter"/>
</dbReference>
<sequence length="193" mass="21954">MKTIVGFLSRSHGYDALSAIVKSQNYKIIKLYTHKLNPRSQDPQRSIRADYESFVKKCADNSIPLASIDSINDEIIDFPDCDYILEISWRYVIPKNVIDKARITAFGIHRGKLPDFAGAEPIKQAILNGEKKIVLSAHYLEKDIDVGDVISVIEFPVNYNDEKDLDVNIQAIRDEITPLFSKLVFQTLNILEK</sequence>
<gene>
    <name evidence="2" type="ORF">METZ01_LOCUS435386</name>
</gene>
<organism evidence="2">
    <name type="scientific">marine metagenome</name>
    <dbReference type="NCBI Taxonomy" id="408172"/>
    <lineage>
        <taxon>unclassified sequences</taxon>
        <taxon>metagenomes</taxon>
        <taxon>ecological metagenomes</taxon>
    </lineage>
</organism>
<evidence type="ECO:0000259" key="1">
    <source>
        <dbReference type="Pfam" id="PF00551"/>
    </source>
</evidence>
<dbReference type="InterPro" id="IPR036477">
    <property type="entry name" value="Formyl_transf_N_sf"/>
</dbReference>
<protein>
    <recommendedName>
        <fullName evidence="1">Formyl transferase N-terminal domain-containing protein</fullName>
    </recommendedName>
</protein>
<name>A0A382YGW3_9ZZZZ</name>
<feature type="domain" description="Formyl transferase N-terminal" evidence="1">
    <location>
        <begin position="27"/>
        <end position="163"/>
    </location>
</feature>
<dbReference type="EMBL" id="UINC01175747">
    <property type="protein sequence ID" value="SVD82532.1"/>
    <property type="molecule type" value="Genomic_DNA"/>
</dbReference>
<dbReference type="GO" id="GO:0005829">
    <property type="term" value="C:cytosol"/>
    <property type="evidence" value="ECO:0007669"/>
    <property type="project" value="TreeGrafter"/>
</dbReference>
<dbReference type="PANTHER" id="PTHR11138:SF5">
    <property type="entry name" value="METHIONYL-TRNA FORMYLTRANSFERASE, MITOCHONDRIAL"/>
    <property type="match status" value="1"/>
</dbReference>
<evidence type="ECO:0000313" key="2">
    <source>
        <dbReference type="EMBL" id="SVD82532.1"/>
    </source>
</evidence>